<organism evidence="2 3">
    <name type="scientific">Methanosalsum natronophilum</name>
    <dbReference type="NCBI Taxonomy" id="768733"/>
    <lineage>
        <taxon>Archaea</taxon>
        <taxon>Methanobacteriati</taxon>
        <taxon>Methanobacteriota</taxon>
        <taxon>Stenosarchaea group</taxon>
        <taxon>Methanomicrobia</taxon>
        <taxon>Methanosarcinales</taxon>
        <taxon>Methanosarcinaceae</taxon>
        <taxon>Methanosalsum</taxon>
    </lineage>
</organism>
<proteinExistence type="predicted"/>
<protein>
    <recommendedName>
        <fullName evidence="4">YgjV family protein</fullName>
    </recommendedName>
</protein>
<keyword evidence="1" id="KW-0812">Transmembrane</keyword>
<evidence type="ECO:0000256" key="1">
    <source>
        <dbReference type="SAM" id="Phobius"/>
    </source>
</evidence>
<evidence type="ECO:0000313" key="2">
    <source>
        <dbReference type="EMBL" id="RQD89579.1"/>
    </source>
</evidence>
<accession>A0A424Z3U2</accession>
<feature type="transmembrane region" description="Helical" evidence="1">
    <location>
        <begin position="9"/>
        <end position="28"/>
    </location>
</feature>
<keyword evidence="1" id="KW-0472">Membrane</keyword>
<comment type="caution">
    <text evidence="2">The sequence shown here is derived from an EMBL/GenBank/DDBJ whole genome shotgun (WGS) entry which is preliminary data.</text>
</comment>
<dbReference type="EMBL" id="QZAB01000144">
    <property type="protein sequence ID" value="RQD89579.1"/>
    <property type="molecule type" value="Genomic_DNA"/>
</dbReference>
<dbReference type="Proteomes" id="UP000284763">
    <property type="component" value="Unassembled WGS sequence"/>
</dbReference>
<dbReference type="AlphaFoldDB" id="A0A424Z3U2"/>
<sequence length="211" mass="24789">MEWEIGEIIGYVGSALWVVSFMMSNTFKLRLFNLFGATTYVAYGMLIGATPLAVVNGIVGLLNVYHLMYMRYIDSSFDMLEIPVKGSRYVERFLKQHEKQIQKIYPNFKEMDFSNCYALFTLTNYMPVGVCIYEISSEGKIQIKIDYICLNNKDIKGTIPLYNEYRNYLRNKGYWELVIDVADKKYRTYLNWLGYHEDTQNTNLLRKRLAD</sequence>
<evidence type="ECO:0000313" key="3">
    <source>
        <dbReference type="Proteomes" id="UP000284763"/>
    </source>
</evidence>
<feature type="transmembrane region" description="Helical" evidence="1">
    <location>
        <begin position="40"/>
        <end position="65"/>
    </location>
</feature>
<name>A0A424Z3U2_9EURY</name>
<keyword evidence="1" id="KW-1133">Transmembrane helix</keyword>
<gene>
    <name evidence="2" type="ORF">D5R95_02110</name>
</gene>
<reference evidence="2 3" key="1">
    <citation type="submission" date="2018-08" db="EMBL/GenBank/DDBJ databases">
        <title>The metabolism and importance of syntrophic acetate oxidation coupled to methane or sulfide production in haloalkaline environments.</title>
        <authorList>
            <person name="Timmers P.H.A."/>
            <person name="Vavourakis C.D."/>
            <person name="Sorokin D.Y."/>
            <person name="Sinninghe Damste J.S."/>
            <person name="Muyzer G."/>
            <person name="Stams A.J.M."/>
            <person name="Plugge C.M."/>
        </authorList>
    </citation>
    <scope>NUCLEOTIDE SEQUENCE [LARGE SCALE GENOMIC DNA]</scope>
    <source>
        <strain evidence="2">MSAO_Arc3</strain>
    </source>
</reference>
<evidence type="ECO:0008006" key="4">
    <source>
        <dbReference type="Google" id="ProtNLM"/>
    </source>
</evidence>